<name>A0A194V8J9_CYTMA</name>
<dbReference type="InterPro" id="IPR020904">
    <property type="entry name" value="Sc_DH/Rdtase_CS"/>
</dbReference>
<dbReference type="AlphaFoldDB" id="A0A194V8J9"/>
<evidence type="ECO:0000256" key="2">
    <source>
        <dbReference type="ARBA" id="ARBA00022857"/>
    </source>
</evidence>
<keyword evidence="7" id="KW-1185">Reference proteome</keyword>
<evidence type="ECO:0000256" key="1">
    <source>
        <dbReference type="ARBA" id="ARBA00006484"/>
    </source>
</evidence>
<dbReference type="InterPro" id="IPR051911">
    <property type="entry name" value="SDR_oxidoreductase"/>
</dbReference>
<dbReference type="InterPro" id="IPR036291">
    <property type="entry name" value="NAD(P)-bd_dom_sf"/>
</dbReference>
<evidence type="ECO:0000256" key="4">
    <source>
        <dbReference type="RuleBase" id="RU000363"/>
    </source>
</evidence>
<evidence type="ECO:0000313" key="6">
    <source>
        <dbReference type="EMBL" id="KUI60208.1"/>
    </source>
</evidence>
<sequence>MSPPVWLITGASSGFGLMLCLRALKAGHKVIGTMRNLDRASEAVTAIESAGGNVIEMDMTESQASIKKKIQDAEAIFGRIDILVNNAGFAMLGPIAEFTDKEITTQFQTNVYGPFYAVQAVLPGMRSRRSGTIVNISSVAGQDSLPTSGLYASSKFALEGFSEALSREEAESGITVLIVEPGAFRTNFLRSFQVSEKGLGEGGPAVLGQAMDRWYQYEGKQPGDPEKGVEVIYQVVTGEGEAGKLKGKTLRLPLGKDCVARVEAKTDRVKQDVETAREVAYSTDF</sequence>
<dbReference type="GO" id="GO:0016491">
    <property type="term" value="F:oxidoreductase activity"/>
    <property type="evidence" value="ECO:0007669"/>
    <property type="project" value="UniProtKB-KW"/>
</dbReference>
<dbReference type="PANTHER" id="PTHR43976:SF16">
    <property type="entry name" value="SHORT-CHAIN DEHYDROGENASE_REDUCTASE FAMILY PROTEIN"/>
    <property type="match status" value="1"/>
</dbReference>
<dbReference type="PRINTS" id="PR00080">
    <property type="entry name" value="SDRFAMILY"/>
</dbReference>
<dbReference type="OrthoDB" id="1274115at2759"/>
<protein>
    <submittedName>
        <fullName evidence="6">Oxidoreductase YusZ</fullName>
    </submittedName>
</protein>
<dbReference type="STRING" id="694573.A0A194V8J9"/>
<organism evidence="6 7">
    <name type="scientific">Cytospora mali</name>
    <name type="common">Apple Valsa canker fungus</name>
    <name type="synonym">Valsa mali</name>
    <dbReference type="NCBI Taxonomy" id="578113"/>
    <lineage>
        <taxon>Eukaryota</taxon>
        <taxon>Fungi</taxon>
        <taxon>Dikarya</taxon>
        <taxon>Ascomycota</taxon>
        <taxon>Pezizomycotina</taxon>
        <taxon>Sordariomycetes</taxon>
        <taxon>Sordariomycetidae</taxon>
        <taxon>Diaporthales</taxon>
        <taxon>Cytosporaceae</taxon>
        <taxon>Cytospora</taxon>
    </lineage>
</organism>
<dbReference type="CDD" id="cd05374">
    <property type="entry name" value="17beta-HSD-like_SDR_c"/>
    <property type="match status" value="1"/>
</dbReference>
<comment type="similarity">
    <text evidence="1 4">Belongs to the short-chain dehydrogenases/reductases (SDR) family.</text>
</comment>
<dbReference type="Proteomes" id="UP000078576">
    <property type="component" value="Unassembled WGS sequence"/>
</dbReference>
<gene>
    <name evidence="6" type="ORF">VP1G_07391</name>
</gene>
<dbReference type="PANTHER" id="PTHR43976">
    <property type="entry name" value="SHORT CHAIN DEHYDROGENASE"/>
    <property type="match status" value="1"/>
</dbReference>
<feature type="chain" id="PRO_5008266278" evidence="5">
    <location>
        <begin position="17"/>
        <end position="285"/>
    </location>
</feature>
<dbReference type="InterPro" id="IPR002347">
    <property type="entry name" value="SDR_fam"/>
</dbReference>
<dbReference type="SUPFAM" id="SSF51735">
    <property type="entry name" value="NAD(P)-binding Rossmann-fold domains"/>
    <property type="match status" value="1"/>
</dbReference>
<keyword evidence="3" id="KW-0560">Oxidoreductase</keyword>
<proteinExistence type="inferred from homology"/>
<keyword evidence="2" id="KW-0521">NADP</keyword>
<dbReference type="EMBL" id="KN714745">
    <property type="protein sequence ID" value="KUI60208.1"/>
    <property type="molecule type" value="Genomic_DNA"/>
</dbReference>
<dbReference type="PROSITE" id="PS00061">
    <property type="entry name" value="ADH_SHORT"/>
    <property type="match status" value="1"/>
</dbReference>
<feature type="signal peptide" evidence="5">
    <location>
        <begin position="1"/>
        <end position="16"/>
    </location>
</feature>
<keyword evidence="5" id="KW-0732">Signal</keyword>
<dbReference type="Pfam" id="PF00106">
    <property type="entry name" value="adh_short"/>
    <property type="match status" value="1"/>
</dbReference>
<evidence type="ECO:0000256" key="5">
    <source>
        <dbReference type="SAM" id="SignalP"/>
    </source>
</evidence>
<dbReference type="PRINTS" id="PR00081">
    <property type="entry name" value="GDHRDH"/>
</dbReference>
<reference evidence="7" key="1">
    <citation type="submission" date="2014-12" db="EMBL/GenBank/DDBJ databases">
        <title>Genome Sequence of Valsa Canker Pathogens Uncovers a Specific Adaption of Colonization on Woody Bark.</title>
        <authorList>
            <person name="Yin Z."/>
            <person name="Liu H."/>
            <person name="Gao X."/>
            <person name="Li Z."/>
            <person name="Song N."/>
            <person name="Ke X."/>
            <person name="Dai Q."/>
            <person name="Wu Y."/>
            <person name="Sun Y."/>
            <person name="Xu J.-R."/>
            <person name="Kang Z.K."/>
            <person name="Wang L."/>
            <person name="Huang L."/>
        </authorList>
    </citation>
    <scope>NUCLEOTIDE SEQUENCE [LARGE SCALE GENOMIC DNA]</scope>
    <source>
        <strain evidence="7">SXYL134</strain>
    </source>
</reference>
<evidence type="ECO:0000313" key="7">
    <source>
        <dbReference type="Proteomes" id="UP000078576"/>
    </source>
</evidence>
<evidence type="ECO:0000256" key="3">
    <source>
        <dbReference type="ARBA" id="ARBA00023002"/>
    </source>
</evidence>
<dbReference type="Gene3D" id="3.40.50.720">
    <property type="entry name" value="NAD(P)-binding Rossmann-like Domain"/>
    <property type="match status" value="1"/>
</dbReference>
<accession>A0A194V8J9</accession>